<dbReference type="SUPFAM" id="SSF56731">
    <property type="entry name" value="DNA primase core"/>
    <property type="match status" value="1"/>
</dbReference>
<keyword evidence="3" id="KW-1185">Reference proteome</keyword>
<dbReference type="InterPro" id="IPR027417">
    <property type="entry name" value="P-loop_NTPase"/>
</dbReference>
<proteinExistence type="predicted"/>
<accession>A0ABY8GHZ6</accession>
<evidence type="ECO:0000256" key="1">
    <source>
        <dbReference type="SAM" id="Coils"/>
    </source>
</evidence>
<dbReference type="RefSeq" id="WP_015872385.1">
    <property type="nucleotide sequence ID" value="NZ_CM125427.1"/>
</dbReference>
<dbReference type="Proteomes" id="UP001222680">
    <property type="component" value="Chromosome"/>
</dbReference>
<gene>
    <name evidence="2" type="ORF">MAY91_03135</name>
</gene>
<evidence type="ECO:0000313" key="2">
    <source>
        <dbReference type="EMBL" id="WFN97120.1"/>
    </source>
</evidence>
<dbReference type="Pfam" id="PF13155">
    <property type="entry name" value="Toprim_2"/>
    <property type="match status" value="1"/>
</dbReference>
<dbReference type="SUPFAM" id="SSF52540">
    <property type="entry name" value="P-loop containing nucleoside triphosphate hydrolases"/>
    <property type="match status" value="2"/>
</dbReference>
<sequence>MQPQLHQEIMRRLLADFSFKEQGDWLRQGVCPDCQKKELYTSAISPWVLRCGRLNKCHAELHIKEVYPDLFESWSDRHPSTPENPQAAADAYLREMRGFDLSLLRDCYRQENHYNARLDIGSATVRFPLADGVWWERIIDRPQRFGDRKANFHGAYSGLWWQLPTLKLEEQQEIWLVEGIFDAIALHHHGIAAVSLMSCNNYPAQALSQLAAIFTDKKRLLLVWALDNDKAGMSYTRRWVKRSRDDGWPATAAQTPHSHNKLDWNDLHQRDRLHPELIKKYRYYGSLLIAPNPNAKALLMYERTERKEFHFEFDSRLYWFKLDIDRYMRAFDNVMYNSKEDLDEEEAKHKALQESAAVVEIANCYPTALYYQANAITDESWYYFRINFPDDTPPIKNTFTGSQLSSASEFKKRLLHIAQGGIFTGTSQQLDKLLLKQLPQIKTVQTTDFIGYSKEHHTYVFNDLAVRNGRLYLLNEEDFFDMGKLNLKSLNQSVNLALNTDLKQMNPQWPQLLWQAFGAKGFVALAFWLGSLFAEQIRDKHKSFPFLEIVGEPGSGKTTLIEFLWKLLGRRDYEGFDPSKATLAARARNFAQVANLPVVLIEGDRNQDGAKQRGFDWEELKTAYNGRSVRSRGLRNSGNETYEPPFRGAIVIAQNADVSASTPILERIIHLYTDRSGQNAQTKAAAEQLERLPVEQVSGFMLKAALTEQAVLECVNRQLPIYEQQLHAHPDIRHIRIIKNHAQLMALLDALALVIPVTEEQQQTTREMLVQLSLERQQAISADHPLVQEFWDIFDFLDGDDEPQLNHSRDEQLIAVNLNHFIQQATERRQQTPPVSDLKRVLKTSRTHKFVEVRTVNSAINAEFNRRYPAAPRRPPTVKCWVFQR</sequence>
<dbReference type="GeneID" id="69540017"/>
<dbReference type="EMBL" id="CP092014">
    <property type="protein sequence ID" value="WFN97120.1"/>
    <property type="molecule type" value="Genomic_DNA"/>
</dbReference>
<protein>
    <submittedName>
        <fullName evidence="2">Toprim domain-containing protein</fullName>
    </submittedName>
</protein>
<reference evidence="2 3" key="1">
    <citation type="submission" date="2022-02" db="EMBL/GenBank/DDBJ databases">
        <title>Phenotypic, genotypic and serological characterization of Edwardsiella ictaluri from catfish and ornamental fish species.</title>
        <authorList>
            <person name="Rose D."/>
            <person name="Tekedar H.C."/>
            <person name="Waldbieser G.C."/>
            <person name="Aarattuthodi S."/>
            <person name="Griffin M.J."/>
        </authorList>
    </citation>
    <scope>NUCLEOTIDE SEQUENCE [LARGE SCALE GENOMIC DNA]</scope>
    <source>
        <strain evidence="2 3">13 TAL-140 K3</strain>
    </source>
</reference>
<evidence type="ECO:0000313" key="3">
    <source>
        <dbReference type="Proteomes" id="UP001222680"/>
    </source>
</evidence>
<keyword evidence="1" id="KW-0175">Coiled coil</keyword>
<dbReference type="Gene3D" id="3.40.1360.10">
    <property type="match status" value="1"/>
</dbReference>
<dbReference type="CDD" id="cd01029">
    <property type="entry name" value="TOPRIM_primases"/>
    <property type="match status" value="1"/>
</dbReference>
<organism evidence="2 3">
    <name type="scientific">Edwardsiella ictaluri</name>
    <dbReference type="NCBI Taxonomy" id="67780"/>
    <lineage>
        <taxon>Bacteria</taxon>
        <taxon>Pseudomonadati</taxon>
        <taxon>Pseudomonadota</taxon>
        <taxon>Gammaproteobacteria</taxon>
        <taxon>Enterobacterales</taxon>
        <taxon>Hafniaceae</taxon>
        <taxon>Edwardsiella</taxon>
    </lineage>
</organism>
<name>A0ABY8GHZ6_EDWIC</name>
<feature type="coiled-coil region" evidence="1">
    <location>
        <begin position="335"/>
        <end position="362"/>
    </location>
</feature>
<dbReference type="InterPro" id="IPR034154">
    <property type="entry name" value="TOPRIM_DnaG/twinkle"/>
</dbReference>